<evidence type="ECO:0000313" key="2">
    <source>
        <dbReference type="EMBL" id="PCE43322.1"/>
    </source>
</evidence>
<name>A0A2A4G0U1_9SPHN</name>
<keyword evidence="1" id="KW-0812">Transmembrane</keyword>
<dbReference type="EMBL" id="NWUF01000004">
    <property type="protein sequence ID" value="PCE43322.1"/>
    <property type="molecule type" value="Genomic_DNA"/>
</dbReference>
<accession>A0A2A4G0U1</accession>
<sequence length="62" mass="6708">MEYLLFGMAALMSVSWAFALITNWDGNIGGAPIAALIIAALVGIGLYLRKQRLNFYTSRGVS</sequence>
<evidence type="ECO:0000256" key="1">
    <source>
        <dbReference type="SAM" id="Phobius"/>
    </source>
</evidence>
<protein>
    <submittedName>
        <fullName evidence="2">Uncharacterized protein</fullName>
    </submittedName>
</protein>
<comment type="caution">
    <text evidence="2">The sequence shown here is derived from an EMBL/GenBank/DDBJ whole genome shotgun (WGS) entry which is preliminary data.</text>
</comment>
<evidence type="ECO:0000313" key="3">
    <source>
        <dbReference type="Proteomes" id="UP000218934"/>
    </source>
</evidence>
<dbReference type="Proteomes" id="UP000218934">
    <property type="component" value="Unassembled WGS sequence"/>
</dbReference>
<gene>
    <name evidence="2" type="ORF">COO09_06015</name>
</gene>
<dbReference type="AlphaFoldDB" id="A0A2A4G0U1"/>
<feature type="transmembrane region" description="Helical" evidence="1">
    <location>
        <begin position="29"/>
        <end position="48"/>
    </location>
</feature>
<reference evidence="2 3" key="1">
    <citation type="submission" date="2017-09" db="EMBL/GenBank/DDBJ databases">
        <title>The Catabolism of 3,6-Dichlorosalicylic acid is Initiated by the Cytochrome P450 Monooxygenase DsmABC in Rhizorhabdus dicambivorans Ndbn-20.</title>
        <authorList>
            <person name="Na L."/>
        </authorList>
    </citation>
    <scope>NUCLEOTIDE SEQUENCE [LARGE SCALE GENOMIC DNA]</scope>
    <source>
        <strain evidence="2 3">Ndbn-20m</strain>
    </source>
</reference>
<proteinExistence type="predicted"/>
<keyword evidence="1" id="KW-1133">Transmembrane helix</keyword>
<keyword evidence="1" id="KW-0472">Membrane</keyword>
<organism evidence="2 3">
    <name type="scientific">Rhizorhabdus dicambivorans</name>
    <dbReference type="NCBI Taxonomy" id="1850238"/>
    <lineage>
        <taxon>Bacteria</taxon>
        <taxon>Pseudomonadati</taxon>
        <taxon>Pseudomonadota</taxon>
        <taxon>Alphaproteobacteria</taxon>
        <taxon>Sphingomonadales</taxon>
        <taxon>Sphingomonadaceae</taxon>
        <taxon>Rhizorhabdus</taxon>
    </lineage>
</organism>
<keyword evidence="3" id="KW-1185">Reference proteome</keyword>